<dbReference type="EMBL" id="JAZDUF010000001">
    <property type="protein sequence ID" value="MEE3848955.1"/>
    <property type="molecule type" value="Genomic_DNA"/>
</dbReference>
<dbReference type="PANTHER" id="PTHR35601">
    <property type="entry name" value="TOXIN RELE"/>
    <property type="match status" value="1"/>
</dbReference>
<dbReference type="Proteomes" id="UP001347146">
    <property type="component" value="Unassembled WGS sequence"/>
</dbReference>
<accession>A0ABU7M764</accession>
<sequence length="87" mass="9890">MTYRVQLAPSAVRSLDKLSPRYVHAVIDFIYGPLAQNPQRVGKPLLGELPGLHSARRGAYRVIYELPDDATVLVIRVDHRAHAYRQR</sequence>
<organism evidence="3 4">
    <name type="scientific">Gordonia sesuvii</name>
    <dbReference type="NCBI Taxonomy" id="3116777"/>
    <lineage>
        <taxon>Bacteria</taxon>
        <taxon>Bacillati</taxon>
        <taxon>Actinomycetota</taxon>
        <taxon>Actinomycetes</taxon>
        <taxon>Mycobacteriales</taxon>
        <taxon>Gordoniaceae</taxon>
        <taxon>Gordonia</taxon>
    </lineage>
</organism>
<dbReference type="InterPro" id="IPR007712">
    <property type="entry name" value="RelE/ParE_toxin"/>
</dbReference>
<name>A0ABU7M764_9ACTN</name>
<dbReference type="Gene3D" id="3.30.2310.20">
    <property type="entry name" value="RelE-like"/>
    <property type="match status" value="1"/>
</dbReference>
<evidence type="ECO:0000313" key="3">
    <source>
        <dbReference type="EMBL" id="MEE3848955.1"/>
    </source>
</evidence>
<evidence type="ECO:0000256" key="1">
    <source>
        <dbReference type="ARBA" id="ARBA00006226"/>
    </source>
</evidence>
<proteinExistence type="inferred from homology"/>
<reference evidence="3 4" key="1">
    <citation type="submission" date="2024-01" db="EMBL/GenBank/DDBJ databases">
        <title>Draft genome sequence of Gordonia sp. LSe1-13.</title>
        <authorList>
            <person name="Suphannarot A."/>
            <person name="Mingma R."/>
        </authorList>
    </citation>
    <scope>NUCLEOTIDE SEQUENCE [LARGE SCALE GENOMIC DNA]</scope>
    <source>
        <strain evidence="3 4">LSe1-13</strain>
    </source>
</reference>
<evidence type="ECO:0000313" key="4">
    <source>
        <dbReference type="Proteomes" id="UP001347146"/>
    </source>
</evidence>
<evidence type="ECO:0000256" key="2">
    <source>
        <dbReference type="ARBA" id="ARBA00022649"/>
    </source>
</evidence>
<dbReference type="PANTHER" id="PTHR35601:SF1">
    <property type="entry name" value="TOXIN RELE"/>
    <property type="match status" value="1"/>
</dbReference>
<dbReference type="Pfam" id="PF05016">
    <property type="entry name" value="ParE_toxin"/>
    <property type="match status" value="1"/>
</dbReference>
<keyword evidence="4" id="KW-1185">Reference proteome</keyword>
<comment type="caution">
    <text evidence="3">The sequence shown here is derived from an EMBL/GenBank/DDBJ whole genome shotgun (WGS) entry which is preliminary data.</text>
</comment>
<gene>
    <name evidence="3" type="ORF">VZC37_01320</name>
</gene>
<dbReference type="SUPFAM" id="SSF143011">
    <property type="entry name" value="RelE-like"/>
    <property type="match status" value="1"/>
</dbReference>
<dbReference type="RefSeq" id="WP_330430618.1">
    <property type="nucleotide sequence ID" value="NZ_JAZDUF010000001.1"/>
</dbReference>
<dbReference type="InterPro" id="IPR035093">
    <property type="entry name" value="RelE/ParE_toxin_dom_sf"/>
</dbReference>
<keyword evidence="2" id="KW-1277">Toxin-antitoxin system</keyword>
<protein>
    <submittedName>
        <fullName evidence="3">Type II toxin-antitoxin system RelE/ParE family toxin</fullName>
    </submittedName>
</protein>
<comment type="similarity">
    <text evidence="1">Belongs to the RelE toxin family.</text>
</comment>